<dbReference type="GO" id="GO:0016020">
    <property type="term" value="C:membrane"/>
    <property type="evidence" value="ECO:0007669"/>
    <property type="project" value="UniProtKB-SubCell"/>
</dbReference>
<keyword evidence="11" id="KW-1185">Reference proteome</keyword>
<dbReference type="Pfam" id="PF00153">
    <property type="entry name" value="Mito_carr"/>
    <property type="match status" value="1"/>
</dbReference>
<dbReference type="AlphaFoldDB" id="A0A6A0A9H4"/>
<evidence type="ECO:0000313" key="11">
    <source>
        <dbReference type="Proteomes" id="UP000485058"/>
    </source>
</evidence>
<organism evidence="10 11">
    <name type="scientific">Haematococcus lacustris</name>
    <name type="common">Green alga</name>
    <name type="synonym">Haematococcus pluvialis</name>
    <dbReference type="NCBI Taxonomy" id="44745"/>
    <lineage>
        <taxon>Eukaryota</taxon>
        <taxon>Viridiplantae</taxon>
        <taxon>Chlorophyta</taxon>
        <taxon>core chlorophytes</taxon>
        <taxon>Chlorophyceae</taxon>
        <taxon>CS clade</taxon>
        <taxon>Chlamydomonadales</taxon>
        <taxon>Haematococcaceae</taxon>
        <taxon>Haematococcus</taxon>
    </lineage>
</organism>
<evidence type="ECO:0000256" key="1">
    <source>
        <dbReference type="ARBA" id="ARBA00004141"/>
    </source>
</evidence>
<keyword evidence="6" id="KW-1133">Transmembrane helix</keyword>
<evidence type="ECO:0000256" key="3">
    <source>
        <dbReference type="ARBA" id="ARBA00022448"/>
    </source>
</evidence>
<comment type="subcellular location">
    <subcellularLocation>
        <location evidence="1">Membrane</location>
        <topology evidence="1">Multi-pass membrane protein</topology>
    </subcellularLocation>
</comment>
<gene>
    <name evidence="10" type="ORF">HaLaN_27655</name>
</gene>
<keyword evidence="4 8" id="KW-0812">Transmembrane</keyword>
<feature type="repeat" description="Solcar" evidence="8">
    <location>
        <begin position="1"/>
        <end position="51"/>
    </location>
</feature>
<dbReference type="InterPro" id="IPR018108">
    <property type="entry name" value="MCP_transmembrane"/>
</dbReference>
<accession>A0A6A0A9H4</accession>
<dbReference type="PANTHER" id="PTHR45667">
    <property type="entry name" value="S-ADENOSYLMETHIONINE MITOCHONDRIAL CARRIER PROTEIN"/>
    <property type="match status" value="1"/>
</dbReference>
<keyword evidence="5" id="KW-0677">Repeat</keyword>
<comment type="caution">
    <text evidence="10">The sequence shown here is derived from an EMBL/GenBank/DDBJ whole genome shotgun (WGS) entry which is preliminary data.</text>
</comment>
<evidence type="ECO:0000256" key="5">
    <source>
        <dbReference type="ARBA" id="ARBA00022737"/>
    </source>
</evidence>
<name>A0A6A0A9H4_HAELA</name>
<dbReference type="Gene3D" id="1.50.40.10">
    <property type="entry name" value="Mitochondrial carrier domain"/>
    <property type="match status" value="1"/>
</dbReference>
<evidence type="ECO:0000256" key="4">
    <source>
        <dbReference type="ARBA" id="ARBA00022692"/>
    </source>
</evidence>
<dbReference type="InterPro" id="IPR023395">
    <property type="entry name" value="MCP_dom_sf"/>
</dbReference>
<dbReference type="PROSITE" id="PS50920">
    <property type="entry name" value="SOLCAR"/>
    <property type="match status" value="1"/>
</dbReference>
<evidence type="ECO:0000313" key="10">
    <source>
        <dbReference type="EMBL" id="GFH29061.1"/>
    </source>
</evidence>
<dbReference type="SUPFAM" id="SSF103506">
    <property type="entry name" value="Mitochondrial carrier"/>
    <property type="match status" value="1"/>
</dbReference>
<sequence>AYMYNNMWQGAVRTLKQQGIKGLYCGFRVTLLRDVPEMALQFTLYEALSRASTRWGAGQPSDASQ</sequence>
<evidence type="ECO:0000256" key="2">
    <source>
        <dbReference type="ARBA" id="ARBA00006375"/>
    </source>
</evidence>
<evidence type="ECO:0000256" key="7">
    <source>
        <dbReference type="ARBA" id="ARBA00023136"/>
    </source>
</evidence>
<evidence type="ECO:0000256" key="8">
    <source>
        <dbReference type="PROSITE-ProRule" id="PRU00282"/>
    </source>
</evidence>
<evidence type="ECO:0000256" key="6">
    <source>
        <dbReference type="ARBA" id="ARBA00022989"/>
    </source>
</evidence>
<feature type="non-terminal residue" evidence="10">
    <location>
        <position position="1"/>
    </location>
</feature>
<dbReference type="EMBL" id="BLLF01004162">
    <property type="protein sequence ID" value="GFH29061.1"/>
    <property type="molecule type" value="Genomic_DNA"/>
</dbReference>
<evidence type="ECO:0000256" key="9">
    <source>
        <dbReference type="RuleBase" id="RU000488"/>
    </source>
</evidence>
<proteinExistence type="inferred from homology"/>
<reference evidence="10 11" key="1">
    <citation type="submission" date="2020-02" db="EMBL/GenBank/DDBJ databases">
        <title>Draft genome sequence of Haematococcus lacustris strain NIES-144.</title>
        <authorList>
            <person name="Morimoto D."/>
            <person name="Nakagawa S."/>
            <person name="Yoshida T."/>
            <person name="Sawayama S."/>
        </authorList>
    </citation>
    <scope>NUCLEOTIDE SEQUENCE [LARGE SCALE GENOMIC DNA]</scope>
    <source>
        <strain evidence="10 11">NIES-144</strain>
    </source>
</reference>
<protein>
    <submittedName>
        <fullName evidence="10">Mitochondrial carrier protein</fullName>
    </submittedName>
</protein>
<keyword evidence="7 8" id="KW-0472">Membrane</keyword>
<feature type="non-terminal residue" evidence="10">
    <location>
        <position position="65"/>
    </location>
</feature>
<keyword evidence="3 9" id="KW-0813">Transport</keyword>
<dbReference type="Proteomes" id="UP000485058">
    <property type="component" value="Unassembled WGS sequence"/>
</dbReference>
<comment type="similarity">
    <text evidence="2 9">Belongs to the mitochondrial carrier (TC 2.A.29) family.</text>
</comment>